<comment type="similarity">
    <text evidence="3">Belongs to the RBT5 family.</text>
</comment>
<evidence type="ECO:0000256" key="2">
    <source>
        <dbReference type="ARBA" id="ARBA00004613"/>
    </source>
</evidence>
<keyword evidence="5" id="KW-0336">GPI-anchor</keyword>
<dbReference type="Pfam" id="PF05730">
    <property type="entry name" value="CFEM"/>
    <property type="match status" value="1"/>
</dbReference>
<evidence type="ECO:0000256" key="1">
    <source>
        <dbReference type="ARBA" id="ARBA00004589"/>
    </source>
</evidence>
<dbReference type="GO" id="GO:0046872">
    <property type="term" value="F:metal ion binding"/>
    <property type="evidence" value="ECO:0007669"/>
    <property type="project" value="UniProtKB-UniRule"/>
</dbReference>
<feature type="domain" description="CFEM" evidence="11">
    <location>
        <begin position="1"/>
        <end position="91"/>
    </location>
</feature>
<keyword evidence="9" id="KW-0408">Iron</keyword>
<keyword evidence="10" id="KW-1133">Transmembrane helix</keyword>
<dbReference type="AlphaFoldDB" id="A0A7D8YY27"/>
<keyword evidence="7 9" id="KW-1015">Disulfide bond</keyword>
<gene>
    <name evidence="12" type="ORF">LCER1_G004217</name>
</gene>
<dbReference type="OrthoDB" id="3065412at2759"/>
<keyword evidence="4" id="KW-0964">Secreted</keyword>
<comment type="caution">
    <text evidence="9">Lacks conserved residue(s) required for the propagation of feature annotation.</text>
</comment>
<keyword evidence="9" id="KW-0479">Metal-binding</keyword>
<dbReference type="Proteomes" id="UP000481288">
    <property type="component" value="Unassembled WGS sequence"/>
</dbReference>
<evidence type="ECO:0000256" key="6">
    <source>
        <dbReference type="ARBA" id="ARBA00022729"/>
    </source>
</evidence>
<evidence type="ECO:0000313" key="12">
    <source>
        <dbReference type="EMBL" id="TVY54076.1"/>
    </source>
</evidence>
<evidence type="ECO:0000259" key="11">
    <source>
        <dbReference type="PROSITE" id="PS52012"/>
    </source>
</evidence>
<protein>
    <submittedName>
        <fullName evidence="12">GPI-anchored CFEM domain protein</fullName>
    </submittedName>
</protein>
<proteinExistence type="inferred from homology"/>
<feature type="transmembrane region" description="Helical" evidence="10">
    <location>
        <begin position="116"/>
        <end position="136"/>
    </location>
</feature>
<dbReference type="GO" id="GO:0005576">
    <property type="term" value="C:extracellular region"/>
    <property type="evidence" value="ECO:0007669"/>
    <property type="project" value="UniProtKB-SubCell"/>
</dbReference>
<evidence type="ECO:0000256" key="9">
    <source>
        <dbReference type="PROSITE-ProRule" id="PRU01356"/>
    </source>
</evidence>
<dbReference type="PROSITE" id="PS52012">
    <property type="entry name" value="CFEM"/>
    <property type="match status" value="1"/>
</dbReference>
<keyword evidence="13" id="KW-1185">Reference proteome</keyword>
<sequence>MSHCRFGNASESWATQFTTGTTVGGRTALDIPCICASSGFLDNIACCFAASCNSRDQAATVAFAKNLCTTSGATNVSSAVVCSTSNLFQATEQRLLSQLGSCIDNKCHDHCEGNAGAHNLAGIVAGMIGALVALLLV</sequence>
<evidence type="ECO:0000256" key="5">
    <source>
        <dbReference type="ARBA" id="ARBA00022622"/>
    </source>
</evidence>
<evidence type="ECO:0000256" key="10">
    <source>
        <dbReference type="SAM" id="Phobius"/>
    </source>
</evidence>
<comment type="caution">
    <text evidence="12">The sequence shown here is derived from an EMBL/GenBank/DDBJ whole genome shotgun (WGS) entry which is preliminary data.</text>
</comment>
<evidence type="ECO:0000256" key="7">
    <source>
        <dbReference type="ARBA" id="ARBA00023157"/>
    </source>
</evidence>
<accession>A0A7D8YY27</accession>
<evidence type="ECO:0000313" key="13">
    <source>
        <dbReference type="Proteomes" id="UP000481288"/>
    </source>
</evidence>
<evidence type="ECO:0000256" key="4">
    <source>
        <dbReference type="ARBA" id="ARBA00022525"/>
    </source>
</evidence>
<keyword evidence="5" id="KW-0325">Glycoprotein</keyword>
<comment type="subcellular location">
    <subcellularLocation>
        <location evidence="1">Membrane</location>
        <topology evidence="1">Lipid-anchor</topology>
        <topology evidence="1">GPI-anchor</topology>
    </subcellularLocation>
    <subcellularLocation>
        <location evidence="2">Secreted</location>
    </subcellularLocation>
</comment>
<reference evidence="12 13" key="1">
    <citation type="submission" date="2018-05" db="EMBL/GenBank/DDBJ databases">
        <title>Whole genome sequencing for identification of molecular markers to develop diagnostic detection tools for the regulated plant pathogen Lachnellula willkommii.</title>
        <authorList>
            <person name="Giroux E."/>
            <person name="Bilodeau G."/>
        </authorList>
    </citation>
    <scope>NUCLEOTIDE SEQUENCE [LARGE SCALE GENOMIC DNA]</scope>
    <source>
        <strain evidence="12 13">CBS 625.97</strain>
    </source>
</reference>
<evidence type="ECO:0000256" key="8">
    <source>
        <dbReference type="ARBA" id="ARBA00023288"/>
    </source>
</evidence>
<name>A0A7D8YY27_9HELO</name>
<keyword evidence="8" id="KW-0449">Lipoprotein</keyword>
<feature type="binding site" description="axial binding residue" evidence="9">
    <location>
        <position position="30"/>
    </location>
    <ligand>
        <name>heme</name>
        <dbReference type="ChEBI" id="CHEBI:30413"/>
    </ligand>
    <ligandPart>
        <name>Fe</name>
        <dbReference type="ChEBI" id="CHEBI:18248"/>
    </ligandPart>
</feature>
<evidence type="ECO:0000256" key="3">
    <source>
        <dbReference type="ARBA" id="ARBA00010031"/>
    </source>
</evidence>
<keyword evidence="6" id="KW-0732">Signal</keyword>
<dbReference type="InterPro" id="IPR008427">
    <property type="entry name" value="Extracellular_membr_CFEM_dom"/>
</dbReference>
<dbReference type="GO" id="GO:0098552">
    <property type="term" value="C:side of membrane"/>
    <property type="evidence" value="ECO:0007669"/>
    <property type="project" value="UniProtKB-KW"/>
</dbReference>
<keyword evidence="9" id="KW-0349">Heme</keyword>
<dbReference type="EMBL" id="QGMG01000379">
    <property type="protein sequence ID" value="TVY54076.1"/>
    <property type="molecule type" value="Genomic_DNA"/>
</dbReference>
<feature type="disulfide bond" evidence="9">
    <location>
        <begin position="35"/>
        <end position="68"/>
    </location>
</feature>
<organism evidence="12 13">
    <name type="scientific">Lachnellula cervina</name>
    <dbReference type="NCBI Taxonomy" id="1316786"/>
    <lineage>
        <taxon>Eukaryota</taxon>
        <taxon>Fungi</taxon>
        <taxon>Dikarya</taxon>
        <taxon>Ascomycota</taxon>
        <taxon>Pezizomycotina</taxon>
        <taxon>Leotiomycetes</taxon>
        <taxon>Helotiales</taxon>
        <taxon>Lachnaceae</taxon>
        <taxon>Lachnellula</taxon>
    </lineage>
</organism>
<keyword evidence="10" id="KW-0472">Membrane</keyword>
<keyword evidence="10" id="KW-0812">Transmembrane</keyword>